<comment type="similarity">
    <text evidence="1">Belongs to the bacterial ribosomal protein bL27 family.</text>
</comment>
<dbReference type="FunFam" id="2.40.50.100:FF:000020">
    <property type="entry name" value="50S ribosomal protein L27"/>
    <property type="match status" value="1"/>
</dbReference>
<organism evidence="6 7">
    <name type="scientific">bacterium (Candidatus Gribaldobacteria) CG10_big_fil_rev_8_21_14_0_10_41_12</name>
    <dbReference type="NCBI Taxonomy" id="2014277"/>
    <lineage>
        <taxon>Bacteria</taxon>
        <taxon>Candidatus Gribaldobacteria</taxon>
    </lineage>
</organism>
<evidence type="ECO:0000256" key="3">
    <source>
        <dbReference type="ARBA" id="ARBA00023274"/>
    </source>
</evidence>
<dbReference type="SUPFAM" id="SSF110324">
    <property type="entry name" value="Ribosomal L27 protein-like"/>
    <property type="match status" value="1"/>
</dbReference>
<name>A0A2H0UXC7_9BACT</name>
<dbReference type="AlphaFoldDB" id="A0A2H0UXC7"/>
<dbReference type="Gene3D" id="2.40.50.100">
    <property type="match status" value="1"/>
</dbReference>
<dbReference type="GO" id="GO:0006412">
    <property type="term" value="P:translation"/>
    <property type="evidence" value="ECO:0007669"/>
    <property type="project" value="InterPro"/>
</dbReference>
<evidence type="ECO:0000256" key="2">
    <source>
        <dbReference type="ARBA" id="ARBA00022980"/>
    </source>
</evidence>
<dbReference type="PANTHER" id="PTHR15893:SF0">
    <property type="entry name" value="LARGE RIBOSOMAL SUBUNIT PROTEIN BL27M"/>
    <property type="match status" value="1"/>
</dbReference>
<evidence type="ECO:0000313" key="7">
    <source>
        <dbReference type="Proteomes" id="UP000228906"/>
    </source>
</evidence>
<evidence type="ECO:0000256" key="5">
    <source>
        <dbReference type="ARBA" id="ARBA00035477"/>
    </source>
</evidence>
<dbReference type="GO" id="GO:0003735">
    <property type="term" value="F:structural constituent of ribosome"/>
    <property type="evidence" value="ECO:0007669"/>
    <property type="project" value="InterPro"/>
</dbReference>
<accession>A0A2H0UXC7</accession>
<dbReference type="Pfam" id="PF01016">
    <property type="entry name" value="Ribosomal_L27"/>
    <property type="match status" value="1"/>
</dbReference>
<dbReference type="GO" id="GO:0022625">
    <property type="term" value="C:cytosolic large ribosomal subunit"/>
    <property type="evidence" value="ECO:0007669"/>
    <property type="project" value="TreeGrafter"/>
</dbReference>
<proteinExistence type="inferred from homology"/>
<reference evidence="7" key="1">
    <citation type="submission" date="2017-09" db="EMBL/GenBank/DDBJ databases">
        <title>Depth-based differentiation of microbial function through sediment-hosted aquifers and enrichment of novel symbionts in the deep terrestrial subsurface.</title>
        <authorList>
            <person name="Probst A.J."/>
            <person name="Ladd B."/>
            <person name="Jarett J.K."/>
            <person name="Geller-Mcgrath D.E."/>
            <person name="Sieber C.M.K."/>
            <person name="Emerson J.B."/>
            <person name="Anantharaman K."/>
            <person name="Thomas B.C."/>
            <person name="Malmstrom R."/>
            <person name="Stieglmeier M."/>
            <person name="Klingl A."/>
            <person name="Woyke T."/>
            <person name="Ryan C.M."/>
            <person name="Banfield J.F."/>
        </authorList>
    </citation>
    <scope>NUCLEOTIDE SEQUENCE [LARGE SCALE GENOMIC DNA]</scope>
</reference>
<dbReference type="InterPro" id="IPR001684">
    <property type="entry name" value="Ribosomal_bL27"/>
</dbReference>
<dbReference type="EMBL" id="PFAV01000073">
    <property type="protein sequence ID" value="PIR90839.1"/>
    <property type="molecule type" value="Genomic_DNA"/>
</dbReference>
<evidence type="ECO:0000256" key="1">
    <source>
        <dbReference type="ARBA" id="ARBA00010797"/>
    </source>
</evidence>
<gene>
    <name evidence="6" type="ORF">COU03_03965</name>
</gene>
<dbReference type="PRINTS" id="PR00063">
    <property type="entry name" value="RIBOSOMALL27"/>
</dbReference>
<dbReference type="PANTHER" id="PTHR15893">
    <property type="entry name" value="RIBOSOMAL PROTEIN L27"/>
    <property type="match status" value="1"/>
</dbReference>
<dbReference type="NCBIfam" id="TIGR00062">
    <property type="entry name" value="L27"/>
    <property type="match status" value="1"/>
</dbReference>
<keyword evidence="2 6" id="KW-0689">Ribosomal protein</keyword>
<protein>
    <recommendedName>
        <fullName evidence="4">Large ribosomal subunit protein bL27</fullName>
    </recommendedName>
    <alternativeName>
        <fullName evidence="5">50S ribosomal protein L27</fullName>
    </alternativeName>
</protein>
<evidence type="ECO:0000256" key="4">
    <source>
        <dbReference type="ARBA" id="ARBA00035175"/>
    </source>
</evidence>
<keyword evidence="3" id="KW-0687">Ribonucleoprotein</keyword>
<sequence>MATSKSKGGARLGRDSQPQYLGLKLADGQKAKAGMIIIRQKGTHYLPGKNVGCGNDYTLFALKQGVVKFQTKNKTTFTGKKRQAKIVHIV</sequence>
<evidence type="ECO:0000313" key="6">
    <source>
        <dbReference type="EMBL" id="PIR90839.1"/>
    </source>
</evidence>
<comment type="caution">
    <text evidence="6">The sequence shown here is derived from an EMBL/GenBank/DDBJ whole genome shotgun (WGS) entry which is preliminary data.</text>
</comment>
<dbReference type="Proteomes" id="UP000228906">
    <property type="component" value="Unassembled WGS sequence"/>
</dbReference>